<sequence length="713" mass="77714">MEEVQRHADEPCRCDTVNTNGPEPETARFHGKAAETDLLTYNMEARNCESYGSQSKDVLCDCAEQGTADRQDTVTSPGLRQDASTADNSRQFNSEQEQGAGAVASPDGHGEEGKDLNNRDDSSGGPRGSHREISWNAWKAPGDGAEASGVPATTSSLVMESGERREEHQPGTELDAVQATADSNNAPDSEERKADPPSGEQGSLPGENGNSRDAKKDSAPESSKESSRERKGSSRRSRSQSQTRGRPDRRDRDRHDRERERARDRERGKDSSRERARDRDRHHRRSPAAQRSASSRRSPSPPPGRRRDEPGPIFTRLQRGGGRTGWDRGMDRRPPGPGPMFPAWDDMPRPPPGGPPFRGPGYPGWRGGSPEPFRRPRRSVSPMGGFRPGRPGSPPPGHRGPMPPFPPRGPPWERPGPGPGMMPPHGRPGSPTMRGFGGGMGGRGGMFFDYGMDYGGPPRGVRGPPMDGPGAGLRGDKRPRDWQDDLPPGRRGPDAWSIPRDPMDAMHRGGPGPGWGRGRDGGRPGLPEERFFDGLGPSHRDGGFGNGPGAPPPGQPMRRGSMDRGWSPPPADRYPGAGPYGRSAGRSTGFGGLPDAPMRSPGRMEPMMRMDHGREPAAPHRGPVNPQGFDSDIPDAIAISNVQEQEWYYTDPQGTTQGPCSIAEFSEWLTTLGADPQYREEYLKFKEVCVWKHGLKQQFPLERLVQRARSLMA</sequence>
<evidence type="ECO:0000256" key="1">
    <source>
        <dbReference type="SAM" id="MobiDB-lite"/>
    </source>
</evidence>
<feature type="region of interest" description="Disordered" evidence="1">
    <location>
        <begin position="1"/>
        <end position="30"/>
    </location>
</feature>
<feature type="region of interest" description="Disordered" evidence="1">
    <location>
        <begin position="457"/>
        <end position="596"/>
    </location>
</feature>
<dbReference type="AlphaFoldDB" id="A0A061S988"/>
<protein>
    <recommendedName>
        <fullName evidence="3">GYF domain-containing protein</fullName>
    </recommendedName>
</protein>
<reference evidence="2" key="1">
    <citation type="submission" date="2014-05" db="EMBL/GenBank/DDBJ databases">
        <title>The transcriptome of the halophilic microalga Tetraselmis sp. GSL018 isolated from the Great Salt Lake, Utah.</title>
        <authorList>
            <person name="Jinkerson R.E."/>
            <person name="D'Adamo S."/>
            <person name="Posewitz M.C."/>
        </authorList>
    </citation>
    <scope>NUCLEOTIDE SEQUENCE</scope>
    <source>
        <strain evidence="2">GSL018</strain>
    </source>
</reference>
<feature type="compositionally biased region" description="Basic and acidic residues" evidence="1">
    <location>
        <begin position="474"/>
        <end position="493"/>
    </location>
</feature>
<evidence type="ECO:0008006" key="3">
    <source>
        <dbReference type="Google" id="ProtNLM"/>
    </source>
</evidence>
<organism evidence="2">
    <name type="scientific">Tetraselmis sp. GSL018</name>
    <dbReference type="NCBI Taxonomy" id="582737"/>
    <lineage>
        <taxon>Eukaryota</taxon>
        <taxon>Viridiplantae</taxon>
        <taxon>Chlorophyta</taxon>
        <taxon>core chlorophytes</taxon>
        <taxon>Chlorodendrophyceae</taxon>
        <taxon>Chlorodendrales</taxon>
        <taxon>Chlorodendraceae</taxon>
        <taxon>Tetraselmis</taxon>
    </lineage>
</organism>
<dbReference type="InterPro" id="IPR035445">
    <property type="entry name" value="GYF-like_dom_sf"/>
</dbReference>
<dbReference type="Gene3D" id="3.30.1490.40">
    <property type="match status" value="1"/>
</dbReference>
<feature type="compositionally biased region" description="Pro residues" evidence="1">
    <location>
        <begin position="349"/>
        <end position="358"/>
    </location>
</feature>
<gene>
    <name evidence="2" type="ORF">TSPGSL018_12392</name>
</gene>
<feature type="compositionally biased region" description="Basic and acidic residues" evidence="1">
    <location>
        <begin position="245"/>
        <end position="279"/>
    </location>
</feature>
<feature type="compositionally biased region" description="Basic and acidic residues" evidence="1">
    <location>
        <begin position="108"/>
        <end position="122"/>
    </location>
</feature>
<accession>A0A061S988</accession>
<evidence type="ECO:0000313" key="2">
    <source>
        <dbReference type="EMBL" id="JAC79574.1"/>
    </source>
</evidence>
<dbReference type="EMBL" id="GBEZ01005772">
    <property type="protein sequence ID" value="JAC79574.1"/>
    <property type="molecule type" value="Transcribed_RNA"/>
</dbReference>
<feature type="compositionally biased region" description="Basic and acidic residues" evidence="1">
    <location>
        <begin position="517"/>
        <end position="542"/>
    </location>
</feature>
<dbReference type="SUPFAM" id="SSF55277">
    <property type="entry name" value="GYF domain"/>
    <property type="match status" value="1"/>
</dbReference>
<feature type="region of interest" description="Disordered" evidence="1">
    <location>
        <begin position="67"/>
        <end position="440"/>
    </location>
</feature>
<proteinExistence type="predicted"/>
<feature type="compositionally biased region" description="Pro residues" evidence="1">
    <location>
        <begin position="391"/>
        <end position="426"/>
    </location>
</feature>
<feature type="compositionally biased region" description="Basic and acidic residues" evidence="1">
    <location>
        <begin position="1"/>
        <end position="13"/>
    </location>
</feature>
<feature type="compositionally biased region" description="Basic and acidic residues" evidence="1">
    <location>
        <begin position="325"/>
        <end position="334"/>
    </location>
</feature>
<feature type="compositionally biased region" description="Polar residues" evidence="1">
    <location>
        <begin position="73"/>
        <end position="97"/>
    </location>
</feature>
<feature type="compositionally biased region" description="Low complexity" evidence="1">
    <location>
        <begin position="287"/>
        <end position="298"/>
    </location>
</feature>
<name>A0A061S988_9CHLO</name>
<feature type="compositionally biased region" description="Basic and acidic residues" evidence="1">
    <location>
        <begin position="210"/>
        <end position="232"/>
    </location>
</feature>
<feature type="compositionally biased region" description="Basic and acidic residues" evidence="1">
    <location>
        <begin position="161"/>
        <end position="170"/>
    </location>
</feature>